<reference evidence="1" key="2">
    <citation type="submission" date="2015-07" db="EMBL/GenBank/DDBJ databases">
        <title>Plasmids, circular viruses and viroids from rat gut.</title>
        <authorList>
            <person name="Jorgensen T.J."/>
            <person name="Hansen M.A."/>
            <person name="Xu Z."/>
            <person name="Tabak M.A."/>
            <person name="Sorensen S.J."/>
            <person name="Hansen L.H."/>
        </authorList>
    </citation>
    <scope>NUCLEOTIDE SEQUENCE</scope>
    <source>
        <strain evidence="1">RGRH0541</strain>
    </source>
</reference>
<name>A0A0H5QGY8_9ZZZZ</name>
<dbReference type="EMBL" id="LN853174">
    <property type="protein sequence ID" value="CRY95207.1"/>
    <property type="molecule type" value="Genomic_DNA"/>
</dbReference>
<accession>A0A0H5QGY8</accession>
<protein>
    <submittedName>
        <fullName evidence="1">Uncharacterized protein</fullName>
    </submittedName>
</protein>
<dbReference type="AlphaFoldDB" id="A0A0H5QGY8"/>
<sequence>MTVQAQIVLKTTDGLSENFVSNTLYFIGISPEEATLGLAPILKDFYDDIRPWLGPSLAQSNHVIKMYDPDLPKPNYPFAETTFNLAVAPAGGGLPTEVALVLSFQGARISGASQASRRGRIYLGPLNQSSLDPSGLRPSGAVVLGAIAAYETMADAVAILPALGTGFPAVRSQKLGTDVAVSNGWIDNAFDTQRRRGVAPSGRNTFDIIV</sequence>
<organism evidence="1">
    <name type="scientific">uncultured prokaryote</name>
    <dbReference type="NCBI Taxonomy" id="198431"/>
    <lineage>
        <taxon>unclassified sequences</taxon>
        <taxon>environmental samples</taxon>
    </lineage>
</organism>
<evidence type="ECO:0000313" key="1">
    <source>
        <dbReference type="EMBL" id="CRY95207.1"/>
    </source>
</evidence>
<proteinExistence type="predicted"/>
<reference evidence="1" key="1">
    <citation type="submission" date="2015-06" db="EMBL/GenBank/DDBJ databases">
        <authorList>
            <person name="Joergensen T."/>
        </authorList>
    </citation>
    <scope>NUCLEOTIDE SEQUENCE</scope>
    <source>
        <strain evidence="1">RGRH0541</strain>
    </source>
</reference>